<comment type="caution">
    <text evidence="1">The sequence shown here is derived from an EMBL/GenBank/DDBJ whole genome shotgun (WGS) entry which is preliminary data.</text>
</comment>
<protein>
    <submittedName>
        <fullName evidence="1">Uncharacterized protein</fullName>
    </submittedName>
</protein>
<accession>A0A8S0Y5Q0</accession>
<dbReference type="AlphaFoldDB" id="A0A8S0Y5Q0"/>
<gene>
    <name evidence="1" type="ORF">METHB2_110017</name>
</gene>
<evidence type="ECO:0000313" key="2">
    <source>
        <dbReference type="Proteomes" id="UP000494216"/>
    </source>
</evidence>
<name>A0A8S0Y5Q0_9GAMM</name>
<organism evidence="1 2">
    <name type="scientific">Candidatus Methylobacter favarea</name>
    <dbReference type="NCBI Taxonomy" id="2707345"/>
    <lineage>
        <taxon>Bacteria</taxon>
        <taxon>Pseudomonadati</taxon>
        <taxon>Pseudomonadota</taxon>
        <taxon>Gammaproteobacteria</taxon>
        <taxon>Methylococcales</taxon>
        <taxon>Methylococcaceae</taxon>
        <taxon>Methylobacter</taxon>
    </lineage>
</organism>
<dbReference type="EMBL" id="CADCXN010000013">
    <property type="protein sequence ID" value="CAA9889518.1"/>
    <property type="molecule type" value="Genomic_DNA"/>
</dbReference>
<proteinExistence type="predicted"/>
<evidence type="ECO:0000313" key="1">
    <source>
        <dbReference type="EMBL" id="CAA9889518.1"/>
    </source>
</evidence>
<reference evidence="1 2" key="1">
    <citation type="submission" date="2020-02" db="EMBL/GenBank/DDBJ databases">
        <authorList>
            <person name="Hogendoorn C."/>
        </authorList>
    </citation>
    <scope>NUCLEOTIDE SEQUENCE [LARGE SCALE GENOMIC DNA]</scope>
    <source>
        <strain evidence="1">METHB21</strain>
    </source>
</reference>
<sequence length="57" mass="6700">MPRDEFEEISGRHILFLIHAKHNSDATRFQDQDEWALQVKAPLAIRLNILPKLSIYL</sequence>
<dbReference type="Proteomes" id="UP000494216">
    <property type="component" value="Unassembled WGS sequence"/>
</dbReference>
<keyword evidence="2" id="KW-1185">Reference proteome</keyword>